<keyword evidence="4" id="KW-0813">Transport</keyword>
<evidence type="ECO:0000256" key="7">
    <source>
        <dbReference type="ARBA" id="ARBA00023157"/>
    </source>
</evidence>
<evidence type="ECO:0000256" key="5">
    <source>
        <dbReference type="ARBA" id="ARBA00022525"/>
    </source>
</evidence>
<protein>
    <recommendedName>
        <fullName evidence="3">Neuroendocrine protein 7B2</fullName>
    </recommendedName>
</protein>
<dbReference type="OrthoDB" id="9922675at2759"/>
<dbReference type="EMBL" id="KQ435750">
    <property type="protein sequence ID" value="KOX76337.1"/>
    <property type="molecule type" value="Genomic_DNA"/>
</dbReference>
<keyword evidence="10" id="KW-1185">Reference proteome</keyword>
<dbReference type="Proteomes" id="UP000053105">
    <property type="component" value="Unassembled WGS sequence"/>
</dbReference>
<evidence type="ECO:0000256" key="4">
    <source>
        <dbReference type="ARBA" id="ARBA00022448"/>
    </source>
</evidence>
<dbReference type="GO" id="GO:0007218">
    <property type="term" value="P:neuropeptide signaling pathway"/>
    <property type="evidence" value="ECO:0007669"/>
    <property type="project" value="InterPro"/>
</dbReference>
<dbReference type="Pfam" id="PF05281">
    <property type="entry name" value="Secretogranin_V"/>
    <property type="match status" value="1"/>
</dbReference>
<name>A0A0M9A3A6_9HYME</name>
<dbReference type="GO" id="GO:0046883">
    <property type="term" value="P:regulation of hormone secretion"/>
    <property type="evidence" value="ECO:0007669"/>
    <property type="project" value="TreeGrafter"/>
</dbReference>
<sequence length="295" mass="34055">MPAATQPVEKVLAYYDTADHREIQNDRLHGGRKYSFERYALALAWTTLWNHVVITKHDGCLWMLLSLKMYWIPFLSVVVTVQASVYLPPPLKEEQLLTDTFLRELINQMGNELADTADSYLEYQDKPKEIPIELPADYDGIDTLNPNPSIRDQEYLQHSTLWSHQRINNNDKTNDRQKIKPGSIKNIKDEKENALPAYCTPPNPCPVGYTSENNCIVNFENTAAFSRDYQSAQDCMCDTEHMLDCSVDSTNSNLPNMHISNSNFNQIVDQFQAVRDIFNFLKLNYLIKAMTRFFN</sequence>
<keyword evidence="5" id="KW-0964">Secreted</keyword>
<accession>A0A0M9A3A6</accession>
<dbReference type="PANTHER" id="PTHR12738:SF0">
    <property type="entry name" value="NEUROENDOCRINE PROTEIN 7B2"/>
    <property type="match status" value="1"/>
</dbReference>
<evidence type="ECO:0000256" key="3">
    <source>
        <dbReference type="ARBA" id="ARBA00019589"/>
    </source>
</evidence>
<evidence type="ECO:0000256" key="1">
    <source>
        <dbReference type="ARBA" id="ARBA00004613"/>
    </source>
</evidence>
<evidence type="ECO:0000313" key="10">
    <source>
        <dbReference type="Proteomes" id="UP000053105"/>
    </source>
</evidence>
<dbReference type="STRING" id="166423.A0A0M9A3A6"/>
<dbReference type="GO" id="GO:0030141">
    <property type="term" value="C:secretory granule"/>
    <property type="evidence" value="ECO:0007669"/>
    <property type="project" value="InterPro"/>
</dbReference>
<keyword evidence="8" id="KW-0143">Chaperone</keyword>
<dbReference type="GO" id="GO:0030234">
    <property type="term" value="F:enzyme regulator activity"/>
    <property type="evidence" value="ECO:0007669"/>
    <property type="project" value="TreeGrafter"/>
</dbReference>
<comment type="similarity">
    <text evidence="2">Belongs to the 7B2 family.</text>
</comment>
<evidence type="ECO:0000256" key="6">
    <source>
        <dbReference type="ARBA" id="ARBA00022729"/>
    </source>
</evidence>
<dbReference type="PANTHER" id="PTHR12738">
    <property type="entry name" value="NEUROENDOCRINE PROTEIN 7B2"/>
    <property type="match status" value="1"/>
</dbReference>
<keyword evidence="7" id="KW-1015">Disulfide bond</keyword>
<keyword evidence="6" id="KW-0732">Signal</keyword>
<evidence type="ECO:0000256" key="2">
    <source>
        <dbReference type="ARBA" id="ARBA00006348"/>
    </source>
</evidence>
<proteinExistence type="inferred from homology"/>
<comment type="subcellular location">
    <subcellularLocation>
        <location evidence="1">Secreted</location>
    </subcellularLocation>
</comment>
<organism evidence="9 10">
    <name type="scientific">Melipona quadrifasciata</name>
    <dbReference type="NCBI Taxonomy" id="166423"/>
    <lineage>
        <taxon>Eukaryota</taxon>
        <taxon>Metazoa</taxon>
        <taxon>Ecdysozoa</taxon>
        <taxon>Arthropoda</taxon>
        <taxon>Hexapoda</taxon>
        <taxon>Insecta</taxon>
        <taxon>Pterygota</taxon>
        <taxon>Neoptera</taxon>
        <taxon>Endopterygota</taxon>
        <taxon>Hymenoptera</taxon>
        <taxon>Apocrita</taxon>
        <taxon>Aculeata</taxon>
        <taxon>Apoidea</taxon>
        <taxon>Anthophila</taxon>
        <taxon>Apidae</taxon>
        <taxon>Melipona</taxon>
    </lineage>
</organism>
<reference evidence="9 10" key="1">
    <citation type="submission" date="2015-07" db="EMBL/GenBank/DDBJ databases">
        <title>The genome of Melipona quadrifasciata.</title>
        <authorList>
            <person name="Pan H."/>
            <person name="Kapheim K."/>
        </authorList>
    </citation>
    <scope>NUCLEOTIDE SEQUENCE [LARGE SCALE GENOMIC DNA]</scope>
    <source>
        <strain evidence="9">0111107301</strain>
        <tissue evidence="9">Whole body</tissue>
    </source>
</reference>
<dbReference type="AlphaFoldDB" id="A0A0M9A3A6"/>
<dbReference type="GO" id="GO:0005576">
    <property type="term" value="C:extracellular region"/>
    <property type="evidence" value="ECO:0007669"/>
    <property type="project" value="UniProtKB-SubCell"/>
</dbReference>
<evidence type="ECO:0000313" key="9">
    <source>
        <dbReference type="EMBL" id="KOX76337.1"/>
    </source>
</evidence>
<dbReference type="InterPro" id="IPR007945">
    <property type="entry name" value="Secretogranin_V"/>
</dbReference>
<gene>
    <name evidence="9" type="ORF">WN51_11668</name>
</gene>
<evidence type="ECO:0000256" key="8">
    <source>
        <dbReference type="ARBA" id="ARBA00023186"/>
    </source>
</evidence>